<feature type="compositionally biased region" description="Polar residues" evidence="1">
    <location>
        <begin position="246"/>
        <end position="256"/>
    </location>
</feature>
<feature type="region of interest" description="Disordered" evidence="1">
    <location>
        <begin position="877"/>
        <end position="918"/>
    </location>
</feature>
<name>A0A1I8NSK6_STOCA</name>
<feature type="region of interest" description="Disordered" evidence="1">
    <location>
        <begin position="326"/>
        <end position="362"/>
    </location>
</feature>
<feature type="compositionally biased region" description="Polar residues" evidence="1">
    <location>
        <begin position="378"/>
        <end position="387"/>
    </location>
</feature>
<evidence type="ECO:0000313" key="4">
    <source>
        <dbReference type="Proteomes" id="UP000095300"/>
    </source>
</evidence>
<feature type="region of interest" description="Disordered" evidence="1">
    <location>
        <begin position="788"/>
        <end position="816"/>
    </location>
</feature>
<feature type="compositionally biased region" description="Polar residues" evidence="1">
    <location>
        <begin position="166"/>
        <end position="196"/>
    </location>
</feature>
<feature type="compositionally biased region" description="Polar residues" evidence="1">
    <location>
        <begin position="138"/>
        <end position="157"/>
    </location>
</feature>
<evidence type="ECO:0000256" key="2">
    <source>
        <dbReference type="SAM" id="SignalP"/>
    </source>
</evidence>
<feature type="compositionally biased region" description="Pro residues" evidence="1">
    <location>
        <begin position="75"/>
        <end position="84"/>
    </location>
</feature>
<feature type="region of interest" description="Disordered" evidence="1">
    <location>
        <begin position="1134"/>
        <end position="1167"/>
    </location>
</feature>
<accession>A0A1I8NSK6</accession>
<feature type="region of interest" description="Disordered" evidence="1">
    <location>
        <begin position="378"/>
        <end position="441"/>
    </location>
</feature>
<organism evidence="3 4">
    <name type="scientific">Stomoxys calcitrans</name>
    <name type="common">Stable fly</name>
    <name type="synonym">Conops calcitrans</name>
    <dbReference type="NCBI Taxonomy" id="35570"/>
    <lineage>
        <taxon>Eukaryota</taxon>
        <taxon>Metazoa</taxon>
        <taxon>Ecdysozoa</taxon>
        <taxon>Arthropoda</taxon>
        <taxon>Hexapoda</taxon>
        <taxon>Insecta</taxon>
        <taxon>Pterygota</taxon>
        <taxon>Neoptera</taxon>
        <taxon>Endopterygota</taxon>
        <taxon>Diptera</taxon>
        <taxon>Brachycera</taxon>
        <taxon>Muscomorpha</taxon>
        <taxon>Muscoidea</taxon>
        <taxon>Muscidae</taxon>
        <taxon>Stomoxys</taxon>
    </lineage>
</organism>
<feature type="compositionally biased region" description="Low complexity" evidence="1">
    <location>
        <begin position="734"/>
        <end position="761"/>
    </location>
</feature>
<feature type="compositionally biased region" description="Low complexity" evidence="1">
    <location>
        <begin position="1376"/>
        <end position="1407"/>
    </location>
</feature>
<dbReference type="VEuPathDB" id="VectorBase:SCAU001644"/>
<proteinExistence type="predicted"/>
<gene>
    <name evidence="3" type="primary">106082891</name>
</gene>
<feature type="compositionally biased region" description="Acidic residues" evidence="1">
    <location>
        <begin position="394"/>
        <end position="410"/>
    </location>
</feature>
<sequence>MKSLALNLFQKILPRLLLLLLILFGVMAATGTGAKATTLEGASSTLTSTASSSSPATHSRVSLRNRSSNARTTTPAPPFLPKPPQLRRRATSTTTSSSNSALASAVSTKSPVPVPSQRQRRPQISRQHAAASSAEIMASTSSKPALISETSSGQASTRLARHVDATTPQTQNDDVSISRSNVRQHRSFQSNSNGNARHSYEDVETSKQKTPVIQKRRSYTRVDSTTTTEGTKSSAESPLPRHQRLRTTTNYNTNSKAPPSPLSSSLSASHADGRPSVGPNRSISAPTPPQTGNSNASNNNNEKLTSRHNLQTPKTPRMIQRLVAGHIQNTDSRSSATTISNSTLSERESMTTGQQTAIPLGQSYRDNNLNANIRIDSQHTSAGSSTQKDSDQDYHDDDEALLEDSGDFDNWDNGILRLSAGAGKENSPKTKKNKEDSKKTLADQVRDGKYGLIEKELFRRPPKRPGVLSYLPNKEVPEDNERNFGGLNEEDIWLAEDHLLVIKGGSLNEDNEAEPWPAIDDYNAAGRPIKIPDNPKVPPPFPVQLEENGPVQLIGNNKLTVVYPVANEPLSLYTTGPEAHHTSAESDSDDEKNLIARPGKIKGLKENHNNNNEPGYNYASPSLPWLSSNQTTGDTSTLSRPVNFPILGPFLYGRNGSLDNATEDFDEDDPSLYYPPPYSFVYKSNYTNPVPPGPLVPGIVVPPPPDHFSRLEKLEKERRPSGASIPSRYRGYGTTTTTTPPTTTTTSTTTTTTTTSTTTTTESPFRHSITKISEYTPKVINLAASPPRPVYSPTASPASRFQPLPSPSPPPPTNSGIVQPVPVPVAVPIPIYSVNVEPGTISFVPTTPQSQIESLSKSNPIYYEYFEAKRQPGGSHLIDDFLSSTEKPYPTPSPKPIKLYSTSKRPYKNRNYPQPLAPNHRYVDENVVVITPKPEVRLKQRPYYKQRPLHNFEQDVQNIRDSLRYYQNQELRDNNIPRTPKAKPVFDYNFDSSKSVTNAEGVRNTFQPPLEFDVEPFQPMVTYSPPASDEDSFKAVNVDKVDESSSSLQAQGREELEEQYDSQPKYISTTTLVPVQQPERSKKIRVGAKYLQQPQQLHVHQYQQQRQQQYSQQQYQQHQEYNRWVAVNKQEFGGYTPQETLPPRERYQEPQRNRDYSGYYYGPSRQNNRFYEEPFQTTPNRKIVNYRPQQQQPAQQQLPQHNPVWSLENDTYVNYAPNRPPLNPDAEFINPYQTIPVNTYQAQPPQRFANYQQQQTQLSVQQQLGPPPPPPALSHQSQYYTPPQRLPGRQYQTQPGPAPVSLHRDILVNYRQPLPPINPDSEYISHPQVVRNQQGVNPYYRPQNTYRQSAPAIPVPNLNIEGEADVYFLTPKFRRANNLNNNPSNRNQAPQQVQQQQQQQQQGSNGK</sequence>
<feature type="compositionally biased region" description="Polar residues" evidence="1">
    <location>
        <begin position="60"/>
        <end position="71"/>
    </location>
</feature>
<feature type="region of interest" description="Disordered" evidence="1">
    <location>
        <begin position="713"/>
        <end position="765"/>
    </location>
</feature>
<reference evidence="3" key="2">
    <citation type="submission" date="2020-05" db="UniProtKB">
        <authorList>
            <consortium name="EnsemblMetazoa"/>
        </authorList>
    </citation>
    <scope>IDENTIFICATION</scope>
    <source>
        <strain evidence="3">USDA</strain>
    </source>
</reference>
<dbReference type="EnsemblMetazoa" id="SCAU001644-RA">
    <property type="protein sequence ID" value="SCAU001644-PA"/>
    <property type="gene ID" value="SCAU001644"/>
</dbReference>
<feature type="compositionally biased region" description="Low complexity" evidence="1">
    <location>
        <begin position="91"/>
        <end position="117"/>
    </location>
</feature>
<dbReference type="Proteomes" id="UP000095300">
    <property type="component" value="Unassembled WGS sequence"/>
</dbReference>
<dbReference type="EnsemblMetazoa" id="SCAU001644-RB">
    <property type="protein sequence ID" value="SCAU001644-PB"/>
    <property type="gene ID" value="SCAU001644"/>
</dbReference>
<feature type="compositionally biased region" description="Basic and acidic residues" evidence="1">
    <location>
        <begin position="1142"/>
        <end position="1155"/>
    </location>
</feature>
<dbReference type="PANTHER" id="PTHR48125">
    <property type="entry name" value="LP07818P1"/>
    <property type="match status" value="1"/>
</dbReference>
<feature type="region of interest" description="Disordered" evidence="1">
    <location>
        <begin position="574"/>
        <end position="593"/>
    </location>
</feature>
<evidence type="ECO:0000313" key="3">
    <source>
        <dbReference type="EnsemblMetazoa" id="SCAU001644-PB"/>
    </source>
</evidence>
<feature type="compositionally biased region" description="Basic and acidic residues" evidence="1">
    <location>
        <begin position="198"/>
        <end position="207"/>
    </location>
</feature>
<feature type="region of interest" description="Disordered" evidence="1">
    <location>
        <begin position="45"/>
        <end position="314"/>
    </location>
</feature>
<feature type="compositionally biased region" description="Pro residues" evidence="1">
    <location>
        <begin position="804"/>
        <end position="813"/>
    </location>
</feature>
<feature type="compositionally biased region" description="Polar residues" evidence="1">
    <location>
        <begin position="221"/>
        <end position="236"/>
    </location>
</feature>
<evidence type="ECO:0000256" key="1">
    <source>
        <dbReference type="SAM" id="MobiDB-lite"/>
    </source>
</evidence>
<feature type="region of interest" description="Disordered" evidence="1">
    <location>
        <begin position="1375"/>
        <end position="1407"/>
    </location>
</feature>
<dbReference type="PANTHER" id="PTHR48125:SF12">
    <property type="entry name" value="AT HOOK TRANSCRIPTION FACTOR FAMILY-RELATED"/>
    <property type="match status" value="1"/>
</dbReference>
<feature type="region of interest" description="Disordered" evidence="1">
    <location>
        <begin position="1249"/>
        <end position="1297"/>
    </location>
</feature>
<dbReference type="EnsemblMetazoa" id="SCAU001644-RC">
    <property type="protein sequence ID" value="SCAU001644-PC"/>
    <property type="gene ID" value="SCAU001644"/>
</dbReference>
<reference evidence="4" key="1">
    <citation type="submission" date="2015-05" db="EMBL/GenBank/DDBJ databases">
        <authorList>
            <person name="Wilson R.K."/>
            <person name="Warren W.C."/>
            <person name="Olafson P."/>
        </authorList>
    </citation>
    <scope>NUCLEOTIDE SEQUENCE [LARGE SCALE GENOMIC DNA]</scope>
    <source>
        <strain evidence="4">USDA</strain>
    </source>
</reference>
<feature type="compositionally biased region" description="Low complexity" evidence="1">
    <location>
        <begin position="1252"/>
        <end position="1264"/>
    </location>
</feature>
<dbReference type="OrthoDB" id="6363232at2759"/>
<protein>
    <submittedName>
        <fullName evidence="3">Uncharacterized protein</fullName>
    </submittedName>
</protein>
<feature type="compositionally biased region" description="Polar residues" evidence="1">
    <location>
        <begin position="327"/>
        <end position="357"/>
    </location>
</feature>
<feature type="compositionally biased region" description="Low complexity" evidence="1">
    <location>
        <begin position="45"/>
        <end position="59"/>
    </location>
</feature>
<feature type="signal peptide" evidence="2">
    <location>
        <begin position="1"/>
        <end position="28"/>
    </location>
</feature>
<keyword evidence="4" id="KW-1185">Reference proteome</keyword>
<feature type="chain" id="PRO_5014271709" evidence="2">
    <location>
        <begin position="29"/>
        <end position="1407"/>
    </location>
</feature>
<keyword evidence="2" id="KW-0732">Signal</keyword>